<dbReference type="CDD" id="cd03230">
    <property type="entry name" value="ABC_DR_subfamily_A"/>
    <property type="match status" value="1"/>
</dbReference>
<organism evidence="6 7">
    <name type="scientific">Pseudovibrio ascidiaceicola</name>
    <dbReference type="NCBI Taxonomy" id="285279"/>
    <lineage>
        <taxon>Bacteria</taxon>
        <taxon>Pseudomonadati</taxon>
        <taxon>Pseudomonadota</taxon>
        <taxon>Alphaproteobacteria</taxon>
        <taxon>Hyphomicrobiales</taxon>
        <taxon>Stappiaceae</taxon>
        <taxon>Pseudovibrio</taxon>
    </lineage>
</organism>
<evidence type="ECO:0000256" key="2">
    <source>
        <dbReference type="ARBA" id="ARBA00022448"/>
    </source>
</evidence>
<keyword evidence="4 6" id="KW-0067">ATP-binding</keyword>
<dbReference type="InterPro" id="IPR051782">
    <property type="entry name" value="ABC_Transporter_VariousFunc"/>
</dbReference>
<accession>A0A1I4D451</accession>
<dbReference type="SMART" id="SM00382">
    <property type="entry name" value="AAA"/>
    <property type="match status" value="1"/>
</dbReference>
<dbReference type="Gene3D" id="3.40.50.300">
    <property type="entry name" value="P-loop containing nucleotide triphosphate hydrolases"/>
    <property type="match status" value="1"/>
</dbReference>
<gene>
    <name evidence="6" type="ORF">SAMN04488518_110190</name>
</gene>
<dbReference type="SUPFAM" id="SSF52540">
    <property type="entry name" value="P-loop containing nucleoside triphosphate hydrolases"/>
    <property type="match status" value="1"/>
</dbReference>
<dbReference type="PANTHER" id="PTHR42939">
    <property type="entry name" value="ABC TRANSPORTER ATP-BINDING PROTEIN ALBC-RELATED"/>
    <property type="match status" value="1"/>
</dbReference>
<name>A0A1I4D451_9HYPH</name>
<dbReference type="InterPro" id="IPR027417">
    <property type="entry name" value="P-loop_NTPase"/>
</dbReference>
<evidence type="ECO:0000256" key="4">
    <source>
        <dbReference type="ARBA" id="ARBA00022840"/>
    </source>
</evidence>
<dbReference type="InterPro" id="IPR017871">
    <property type="entry name" value="ABC_transporter-like_CS"/>
</dbReference>
<evidence type="ECO:0000313" key="6">
    <source>
        <dbReference type="EMBL" id="SFK87549.1"/>
    </source>
</evidence>
<keyword evidence="7" id="KW-1185">Reference proteome</keyword>
<evidence type="ECO:0000256" key="3">
    <source>
        <dbReference type="ARBA" id="ARBA00022741"/>
    </source>
</evidence>
<evidence type="ECO:0000313" key="7">
    <source>
        <dbReference type="Proteomes" id="UP000199598"/>
    </source>
</evidence>
<sequence>MNNTVLRAENVRMTFDGRDAVKDLSFELGSAERVALLGHNGAGKTTFFKMSLGFLTPTDGRIEVLGAEPGSDKARASTAFLPESVAFQRTLTGVEVLKYYAKLKGEDAKKAIGLLERVGLAEAGRRRVGTYSKGMRQRLGLAQALIGTPKLVLLDEPTSGLDPISRQNFYDLVTEISGNGATVLLSSHALTEMEARTDRILIMSKGKLVANDTLDHLRTAARLPIRLKVKSKEEPAEQLANRLGGTPVNCRSVEIMCAHEDKIARIAAVTSLGAMIEDIDVHLPTLDDVYKHFSEKADLEDSAGEV</sequence>
<comment type="caution">
    <text evidence="6">The sequence shown here is derived from an EMBL/GenBank/DDBJ whole genome shotgun (WGS) entry which is preliminary data.</text>
</comment>
<dbReference type="Pfam" id="PF00005">
    <property type="entry name" value="ABC_tran"/>
    <property type="match status" value="1"/>
</dbReference>
<evidence type="ECO:0000256" key="1">
    <source>
        <dbReference type="ARBA" id="ARBA00005417"/>
    </source>
</evidence>
<reference evidence="6 7" key="1">
    <citation type="submission" date="2016-10" db="EMBL/GenBank/DDBJ databases">
        <authorList>
            <person name="Varghese N."/>
            <person name="Submissions S."/>
        </authorList>
    </citation>
    <scope>NUCLEOTIDE SEQUENCE [LARGE SCALE GENOMIC DNA]</scope>
    <source>
        <strain evidence="6 7">DSM 16392</strain>
    </source>
</reference>
<evidence type="ECO:0000259" key="5">
    <source>
        <dbReference type="PROSITE" id="PS50893"/>
    </source>
</evidence>
<dbReference type="PROSITE" id="PS00211">
    <property type="entry name" value="ABC_TRANSPORTER_1"/>
    <property type="match status" value="1"/>
</dbReference>
<dbReference type="InterPro" id="IPR003593">
    <property type="entry name" value="AAA+_ATPase"/>
</dbReference>
<comment type="similarity">
    <text evidence="1">Belongs to the ABC transporter superfamily.</text>
</comment>
<dbReference type="RefSeq" id="WP_093521846.1">
    <property type="nucleotide sequence ID" value="NZ_FOSK01000010.1"/>
</dbReference>
<dbReference type="Proteomes" id="UP000199598">
    <property type="component" value="Unassembled WGS sequence"/>
</dbReference>
<feature type="domain" description="ABC transporter" evidence="5">
    <location>
        <begin position="6"/>
        <end position="230"/>
    </location>
</feature>
<proteinExistence type="inferred from homology"/>
<dbReference type="GO" id="GO:0005524">
    <property type="term" value="F:ATP binding"/>
    <property type="evidence" value="ECO:0007669"/>
    <property type="project" value="UniProtKB-KW"/>
</dbReference>
<keyword evidence="2" id="KW-0813">Transport</keyword>
<dbReference type="PROSITE" id="PS50893">
    <property type="entry name" value="ABC_TRANSPORTER_2"/>
    <property type="match status" value="1"/>
</dbReference>
<protein>
    <submittedName>
        <fullName evidence="6">Cu-processing system ATP-binding protein</fullName>
    </submittedName>
</protein>
<dbReference type="PANTHER" id="PTHR42939:SF1">
    <property type="entry name" value="ABC TRANSPORTER ATP-BINDING PROTEIN ALBC-RELATED"/>
    <property type="match status" value="1"/>
</dbReference>
<keyword evidence="3" id="KW-0547">Nucleotide-binding</keyword>
<dbReference type="InterPro" id="IPR003439">
    <property type="entry name" value="ABC_transporter-like_ATP-bd"/>
</dbReference>
<dbReference type="EMBL" id="FOSK01000010">
    <property type="protein sequence ID" value="SFK87549.1"/>
    <property type="molecule type" value="Genomic_DNA"/>
</dbReference>